<keyword evidence="4" id="KW-1185">Reference proteome</keyword>
<evidence type="ECO:0000256" key="1">
    <source>
        <dbReference type="SAM" id="MobiDB-lite"/>
    </source>
</evidence>
<proteinExistence type="predicted"/>
<protein>
    <submittedName>
        <fullName evidence="3">Uncharacterized protein</fullName>
    </submittedName>
</protein>
<evidence type="ECO:0000313" key="3">
    <source>
        <dbReference type="EMBL" id="ETW80904.1"/>
    </source>
</evidence>
<feature type="region of interest" description="Disordered" evidence="1">
    <location>
        <begin position="68"/>
        <end position="121"/>
    </location>
</feature>
<dbReference type="EMBL" id="KI925459">
    <property type="protein sequence ID" value="ETW80904.1"/>
    <property type="molecule type" value="Genomic_DNA"/>
</dbReference>
<accession>W4K585</accession>
<dbReference type="OrthoDB" id="3363417at2759"/>
<dbReference type="GeneID" id="20673514"/>
<sequence>MSPASIPALLWRWYVDALWNYSPDSWVASAAYTFRLLALIVILPGVLLTLLDVTSYVIARTLGDTSAYTSDKTPAPASAPAPAPTPTTPATSSASPATPHPARSTAAAEAESPPAIVVQPGSPHAARFPAFAGAEERLAGVGVFSPAASQPGSPVLGRRQLVRGEENRERAEDGDGDTSGDANENGDGDGDGDADGAADGGASGLRREGAGSESWQNMWGEASTNGSTSGSESFAILERDESFEDAGAVQMRRRVPRGGAGNTADGS</sequence>
<dbReference type="KEGG" id="hir:HETIRDRAFT_418842"/>
<dbReference type="eggNOG" id="ENOG502SSSM">
    <property type="taxonomic scope" value="Eukaryota"/>
</dbReference>
<feature type="compositionally biased region" description="Pro residues" evidence="1">
    <location>
        <begin position="77"/>
        <end position="87"/>
    </location>
</feature>
<gene>
    <name evidence="3" type="ORF">HETIRDRAFT_418842</name>
</gene>
<dbReference type="RefSeq" id="XP_009547599.1">
    <property type="nucleotide sequence ID" value="XM_009549304.1"/>
</dbReference>
<evidence type="ECO:0000313" key="4">
    <source>
        <dbReference type="Proteomes" id="UP000030671"/>
    </source>
</evidence>
<reference evidence="3 4" key="1">
    <citation type="journal article" date="2012" name="New Phytol.">
        <title>Insight into trade-off between wood decay and parasitism from the genome of a fungal forest pathogen.</title>
        <authorList>
            <person name="Olson A."/>
            <person name="Aerts A."/>
            <person name="Asiegbu F."/>
            <person name="Belbahri L."/>
            <person name="Bouzid O."/>
            <person name="Broberg A."/>
            <person name="Canback B."/>
            <person name="Coutinho P.M."/>
            <person name="Cullen D."/>
            <person name="Dalman K."/>
            <person name="Deflorio G."/>
            <person name="van Diepen L.T."/>
            <person name="Dunand C."/>
            <person name="Duplessis S."/>
            <person name="Durling M."/>
            <person name="Gonthier P."/>
            <person name="Grimwood J."/>
            <person name="Fossdal C.G."/>
            <person name="Hansson D."/>
            <person name="Henrissat B."/>
            <person name="Hietala A."/>
            <person name="Himmelstrand K."/>
            <person name="Hoffmeister D."/>
            <person name="Hogberg N."/>
            <person name="James T.Y."/>
            <person name="Karlsson M."/>
            <person name="Kohler A."/>
            <person name="Kues U."/>
            <person name="Lee Y.H."/>
            <person name="Lin Y.C."/>
            <person name="Lind M."/>
            <person name="Lindquist E."/>
            <person name="Lombard V."/>
            <person name="Lucas S."/>
            <person name="Lunden K."/>
            <person name="Morin E."/>
            <person name="Murat C."/>
            <person name="Park J."/>
            <person name="Raffaello T."/>
            <person name="Rouze P."/>
            <person name="Salamov A."/>
            <person name="Schmutz J."/>
            <person name="Solheim H."/>
            <person name="Stahlberg J."/>
            <person name="Velez H."/>
            <person name="de Vries R.P."/>
            <person name="Wiebenga A."/>
            <person name="Woodward S."/>
            <person name="Yakovlev I."/>
            <person name="Garbelotto M."/>
            <person name="Martin F."/>
            <person name="Grigoriev I.V."/>
            <person name="Stenlid J."/>
        </authorList>
    </citation>
    <scope>NUCLEOTIDE SEQUENCE [LARGE SCALE GENOMIC DNA]</scope>
    <source>
        <strain evidence="3 4">TC 32-1</strain>
    </source>
</reference>
<feature type="compositionally biased region" description="Polar residues" evidence="1">
    <location>
        <begin position="213"/>
        <end position="232"/>
    </location>
</feature>
<feature type="compositionally biased region" description="Basic and acidic residues" evidence="1">
    <location>
        <begin position="162"/>
        <end position="173"/>
    </location>
</feature>
<dbReference type="HOGENOM" id="CLU_071669_1_0_1"/>
<name>W4K585_HETIT</name>
<dbReference type="AlphaFoldDB" id="W4K585"/>
<keyword evidence="2" id="KW-1133">Transmembrane helix</keyword>
<feature type="compositionally biased region" description="Low complexity" evidence="1">
    <location>
        <begin position="88"/>
        <end position="115"/>
    </location>
</feature>
<feature type="region of interest" description="Disordered" evidence="1">
    <location>
        <begin position="144"/>
        <end position="267"/>
    </location>
</feature>
<dbReference type="InParanoid" id="W4K585"/>
<dbReference type="Proteomes" id="UP000030671">
    <property type="component" value="Unassembled WGS sequence"/>
</dbReference>
<organism evidence="3 4">
    <name type="scientific">Heterobasidion irregulare (strain TC 32-1)</name>
    <dbReference type="NCBI Taxonomy" id="747525"/>
    <lineage>
        <taxon>Eukaryota</taxon>
        <taxon>Fungi</taxon>
        <taxon>Dikarya</taxon>
        <taxon>Basidiomycota</taxon>
        <taxon>Agaricomycotina</taxon>
        <taxon>Agaricomycetes</taxon>
        <taxon>Russulales</taxon>
        <taxon>Bondarzewiaceae</taxon>
        <taxon>Heterobasidion</taxon>
        <taxon>Heterobasidion annosum species complex</taxon>
    </lineage>
</organism>
<evidence type="ECO:0000256" key="2">
    <source>
        <dbReference type="SAM" id="Phobius"/>
    </source>
</evidence>
<keyword evidence="2" id="KW-0812">Transmembrane</keyword>
<feature type="compositionally biased region" description="Acidic residues" evidence="1">
    <location>
        <begin position="174"/>
        <end position="196"/>
    </location>
</feature>
<feature type="transmembrane region" description="Helical" evidence="2">
    <location>
        <begin position="32"/>
        <end position="51"/>
    </location>
</feature>
<keyword evidence="2" id="KW-0472">Membrane</keyword>